<evidence type="ECO:0000313" key="2">
    <source>
        <dbReference type="EMBL" id="GGC61670.1"/>
    </source>
</evidence>
<evidence type="ECO:0000313" key="3">
    <source>
        <dbReference type="Proteomes" id="UP000637002"/>
    </source>
</evidence>
<feature type="transmembrane region" description="Helical" evidence="1">
    <location>
        <begin position="6"/>
        <end position="25"/>
    </location>
</feature>
<dbReference type="EMBL" id="BMGG01000003">
    <property type="protein sequence ID" value="GGC61670.1"/>
    <property type="molecule type" value="Genomic_DNA"/>
</dbReference>
<evidence type="ECO:0000256" key="1">
    <source>
        <dbReference type="SAM" id="Phobius"/>
    </source>
</evidence>
<accession>A0A916XD22</accession>
<reference evidence="2" key="2">
    <citation type="submission" date="2020-09" db="EMBL/GenBank/DDBJ databases">
        <authorList>
            <person name="Sun Q."/>
            <person name="Zhou Y."/>
        </authorList>
    </citation>
    <scope>NUCLEOTIDE SEQUENCE</scope>
    <source>
        <strain evidence="2">CGMCC 1.12919</strain>
    </source>
</reference>
<keyword evidence="1" id="KW-0812">Transmembrane</keyword>
<name>A0A916XD22_9HYPH</name>
<keyword evidence="1" id="KW-1133">Transmembrane helix</keyword>
<dbReference type="Proteomes" id="UP000637002">
    <property type="component" value="Unassembled WGS sequence"/>
</dbReference>
<reference evidence="2" key="1">
    <citation type="journal article" date="2014" name="Int. J. Syst. Evol. Microbiol.">
        <title>Complete genome sequence of Corynebacterium casei LMG S-19264T (=DSM 44701T), isolated from a smear-ripened cheese.</title>
        <authorList>
            <consortium name="US DOE Joint Genome Institute (JGI-PGF)"/>
            <person name="Walter F."/>
            <person name="Albersmeier A."/>
            <person name="Kalinowski J."/>
            <person name="Ruckert C."/>
        </authorList>
    </citation>
    <scope>NUCLEOTIDE SEQUENCE</scope>
    <source>
        <strain evidence="2">CGMCC 1.12919</strain>
    </source>
</reference>
<gene>
    <name evidence="2" type="ORF">GCM10010994_20350</name>
</gene>
<keyword evidence="1" id="KW-0472">Membrane</keyword>
<organism evidence="2 3">
    <name type="scientific">Chelatococcus reniformis</name>
    <dbReference type="NCBI Taxonomy" id="1494448"/>
    <lineage>
        <taxon>Bacteria</taxon>
        <taxon>Pseudomonadati</taxon>
        <taxon>Pseudomonadota</taxon>
        <taxon>Alphaproteobacteria</taxon>
        <taxon>Hyphomicrobiales</taxon>
        <taxon>Chelatococcaceae</taxon>
        <taxon>Chelatococcus</taxon>
    </lineage>
</organism>
<keyword evidence="3" id="KW-1185">Reference proteome</keyword>
<dbReference type="AlphaFoldDB" id="A0A916XD22"/>
<sequence length="177" mass="20275">MIELTPWLASLGFLLSAGLAMLKVWETFIRDRLRLVADASLTILEDEPDEITVMNLSPFPIYVSHYTVAWRSPWPFLSEPAIEQTPFAGPIEFKIDGQGKIRLEFREGDKLRWGQFIGSRKLYLTLHIYGRRWPKVVIAHEGYDTFAERLVKAWHLLRKKRLLAHARPPHAAAGGVG</sequence>
<protein>
    <submittedName>
        <fullName evidence="2">Uncharacterized protein</fullName>
    </submittedName>
</protein>
<dbReference type="RefSeq" id="WP_188609033.1">
    <property type="nucleotide sequence ID" value="NZ_BMGG01000003.1"/>
</dbReference>
<comment type="caution">
    <text evidence="2">The sequence shown here is derived from an EMBL/GenBank/DDBJ whole genome shotgun (WGS) entry which is preliminary data.</text>
</comment>
<proteinExistence type="predicted"/>